<dbReference type="EMBL" id="JXTB01000336">
    <property type="protein sequence ID" value="PON45144.1"/>
    <property type="molecule type" value="Genomic_DNA"/>
</dbReference>
<organism evidence="1 2">
    <name type="scientific">Parasponia andersonii</name>
    <name type="common">Sponia andersonii</name>
    <dbReference type="NCBI Taxonomy" id="3476"/>
    <lineage>
        <taxon>Eukaryota</taxon>
        <taxon>Viridiplantae</taxon>
        <taxon>Streptophyta</taxon>
        <taxon>Embryophyta</taxon>
        <taxon>Tracheophyta</taxon>
        <taxon>Spermatophyta</taxon>
        <taxon>Magnoliopsida</taxon>
        <taxon>eudicotyledons</taxon>
        <taxon>Gunneridae</taxon>
        <taxon>Pentapetalae</taxon>
        <taxon>rosids</taxon>
        <taxon>fabids</taxon>
        <taxon>Rosales</taxon>
        <taxon>Cannabaceae</taxon>
        <taxon>Parasponia</taxon>
    </lineage>
</organism>
<dbReference type="OrthoDB" id="10274202at2759"/>
<reference evidence="2" key="1">
    <citation type="submission" date="2016-06" db="EMBL/GenBank/DDBJ databases">
        <title>Parallel loss of symbiosis genes in relatives of nitrogen-fixing non-legume Parasponia.</title>
        <authorList>
            <person name="Van Velzen R."/>
            <person name="Holmer R."/>
            <person name="Bu F."/>
            <person name="Rutten L."/>
            <person name="Van Zeijl A."/>
            <person name="Liu W."/>
            <person name="Santuari L."/>
            <person name="Cao Q."/>
            <person name="Sharma T."/>
            <person name="Shen D."/>
            <person name="Roswanjaya Y."/>
            <person name="Wardhani T."/>
            <person name="Kalhor M.S."/>
            <person name="Jansen J."/>
            <person name="Van den Hoogen J."/>
            <person name="Gungor B."/>
            <person name="Hartog M."/>
            <person name="Hontelez J."/>
            <person name="Verver J."/>
            <person name="Yang W.-C."/>
            <person name="Schijlen E."/>
            <person name="Repin R."/>
            <person name="Schilthuizen M."/>
            <person name="Schranz E."/>
            <person name="Heidstra R."/>
            <person name="Miyata K."/>
            <person name="Fedorova E."/>
            <person name="Kohlen W."/>
            <person name="Bisseling T."/>
            <person name="Smit S."/>
            <person name="Geurts R."/>
        </authorList>
    </citation>
    <scope>NUCLEOTIDE SEQUENCE [LARGE SCALE GENOMIC DNA]</scope>
    <source>
        <strain evidence="2">cv. WU1-14</strain>
    </source>
</reference>
<proteinExistence type="predicted"/>
<dbReference type="AlphaFoldDB" id="A0A2P5B8L8"/>
<comment type="caution">
    <text evidence="1">The sequence shown here is derived from an EMBL/GenBank/DDBJ whole genome shotgun (WGS) entry which is preliminary data.</text>
</comment>
<sequence length="60" mass="6898">MKGIRIWSRFGSKRDQASMGDEPMGKVEQTTSLRSVRAIGELSIESIRFYLRFERSDSEA</sequence>
<keyword evidence="2" id="KW-1185">Reference proteome</keyword>
<evidence type="ECO:0000313" key="2">
    <source>
        <dbReference type="Proteomes" id="UP000237105"/>
    </source>
</evidence>
<gene>
    <name evidence="1" type="ORF">PanWU01x14_260890</name>
</gene>
<name>A0A2P5B8L8_PARAD</name>
<dbReference type="Proteomes" id="UP000237105">
    <property type="component" value="Unassembled WGS sequence"/>
</dbReference>
<evidence type="ECO:0000313" key="1">
    <source>
        <dbReference type="EMBL" id="PON45144.1"/>
    </source>
</evidence>
<accession>A0A2P5B8L8</accession>
<protein>
    <submittedName>
        <fullName evidence="1">Uncharacterized protein</fullName>
    </submittedName>
</protein>